<organism evidence="4 5">
    <name type="scientific">Dreissena polymorpha</name>
    <name type="common">Zebra mussel</name>
    <name type="synonym">Mytilus polymorpha</name>
    <dbReference type="NCBI Taxonomy" id="45954"/>
    <lineage>
        <taxon>Eukaryota</taxon>
        <taxon>Metazoa</taxon>
        <taxon>Spiralia</taxon>
        <taxon>Lophotrochozoa</taxon>
        <taxon>Mollusca</taxon>
        <taxon>Bivalvia</taxon>
        <taxon>Autobranchia</taxon>
        <taxon>Heteroconchia</taxon>
        <taxon>Euheterodonta</taxon>
        <taxon>Imparidentia</taxon>
        <taxon>Neoheterodontei</taxon>
        <taxon>Myida</taxon>
        <taxon>Dreissenoidea</taxon>
        <taxon>Dreissenidae</taxon>
        <taxon>Dreissena</taxon>
    </lineage>
</organism>
<sequence length="535" mass="61235">MFIKDRDGRATELGWCGGLVVTHWSTIPRSLVQSLAGALEISEMLEVFPTQLEMYWYETQQKPKDPIGNKCLHFHGFLTASDMGSGGREFEWKRRLQRDEGDKNLQHERSLAETNAYMLKNQLASDVTLVVGATARELPAHKYMLASRSQVFYAMFFGELPEAGPEVIIPDIDYDVMMAYLRFLYTDSVEITPDLVMGLMYCGKKYDSENLVDLCLTYLQEEINPSNVCTIMEQAHLFDETQLWENCLASVFSNATDVLTNESRDFVHLCRECLTKVVKDDRLVVEEEYVYIACKQWAIQQCRSVSMDESDDKNIRTVLGDILYYIRFPLMEKDSFNKLVSVNDILTTTEMQDVYQTYSRSSKDGDHRQSTKPVFLTTKRILSQEFRAVRFRDIKGGIFDFWENENHMESISFKCSRAVQLRGVTIFAPFPDGLIRGSVNIFDATNTALAKCDNVEVTSQPEKKTHDLRFKSPVTIREGCWYTVTQKMIGSKSYFGTDGLTIVPGKGVTFQFRKSPMFENNTDADSGHIHGLIYT</sequence>
<reference evidence="4" key="1">
    <citation type="journal article" date="2019" name="bioRxiv">
        <title>The Genome of the Zebra Mussel, Dreissena polymorpha: A Resource for Invasive Species Research.</title>
        <authorList>
            <person name="McCartney M.A."/>
            <person name="Auch B."/>
            <person name="Kono T."/>
            <person name="Mallez S."/>
            <person name="Zhang Y."/>
            <person name="Obille A."/>
            <person name="Becker A."/>
            <person name="Abrahante J.E."/>
            <person name="Garbe J."/>
            <person name="Badalamenti J.P."/>
            <person name="Herman A."/>
            <person name="Mangelson H."/>
            <person name="Liachko I."/>
            <person name="Sullivan S."/>
            <person name="Sone E.D."/>
            <person name="Koren S."/>
            <person name="Silverstein K.A.T."/>
            <person name="Beckman K.B."/>
            <person name="Gohl D.M."/>
        </authorList>
    </citation>
    <scope>NUCLEOTIDE SEQUENCE</scope>
    <source>
        <strain evidence="4">Duluth1</strain>
        <tissue evidence="4">Whole animal</tissue>
    </source>
</reference>
<accession>A0A9D4BLR5</accession>
<dbReference type="Proteomes" id="UP000828390">
    <property type="component" value="Unassembled WGS sequence"/>
</dbReference>
<comment type="subcellular location">
    <subcellularLocation>
        <location evidence="1">Cytoplasm</location>
    </subcellularLocation>
</comment>
<name>A0A9D4BLR5_DREPO</name>
<dbReference type="InterPro" id="IPR011333">
    <property type="entry name" value="SKP1/BTB/POZ_sf"/>
</dbReference>
<dbReference type="PANTHER" id="PTHR45774:SF3">
    <property type="entry name" value="BTB (POZ) DOMAIN-CONTAINING 2B-RELATED"/>
    <property type="match status" value="1"/>
</dbReference>
<dbReference type="Pfam" id="PF00651">
    <property type="entry name" value="BTB"/>
    <property type="match status" value="1"/>
</dbReference>
<dbReference type="PROSITE" id="PS50097">
    <property type="entry name" value="BTB"/>
    <property type="match status" value="1"/>
</dbReference>
<dbReference type="SUPFAM" id="SSF54695">
    <property type="entry name" value="POZ domain"/>
    <property type="match status" value="1"/>
</dbReference>
<dbReference type="AlphaFoldDB" id="A0A9D4BLR5"/>
<dbReference type="Gene3D" id="1.25.40.420">
    <property type="match status" value="1"/>
</dbReference>
<evidence type="ECO:0000313" key="4">
    <source>
        <dbReference type="EMBL" id="KAH3699663.1"/>
    </source>
</evidence>
<dbReference type="GO" id="GO:0005737">
    <property type="term" value="C:cytoplasm"/>
    <property type="evidence" value="ECO:0007669"/>
    <property type="project" value="UniProtKB-SubCell"/>
</dbReference>
<evidence type="ECO:0000313" key="5">
    <source>
        <dbReference type="Proteomes" id="UP000828390"/>
    </source>
</evidence>
<evidence type="ECO:0000259" key="3">
    <source>
        <dbReference type="PROSITE" id="PS50097"/>
    </source>
</evidence>
<evidence type="ECO:0000256" key="2">
    <source>
        <dbReference type="ARBA" id="ARBA00022490"/>
    </source>
</evidence>
<keyword evidence="5" id="KW-1185">Reference proteome</keyword>
<dbReference type="InterPro" id="IPR012983">
    <property type="entry name" value="PHR"/>
</dbReference>
<dbReference type="Gene3D" id="2.60.120.820">
    <property type="entry name" value="PHR domain"/>
    <property type="match status" value="1"/>
</dbReference>
<comment type="caution">
    <text evidence="4">The sequence shown here is derived from an EMBL/GenBank/DDBJ whole genome shotgun (WGS) entry which is preliminary data.</text>
</comment>
<feature type="domain" description="BTB" evidence="3">
    <location>
        <begin position="125"/>
        <end position="193"/>
    </location>
</feature>
<reference evidence="4" key="2">
    <citation type="submission" date="2020-11" db="EMBL/GenBank/DDBJ databases">
        <authorList>
            <person name="McCartney M.A."/>
            <person name="Auch B."/>
            <person name="Kono T."/>
            <person name="Mallez S."/>
            <person name="Becker A."/>
            <person name="Gohl D.M."/>
            <person name="Silverstein K.A.T."/>
            <person name="Koren S."/>
            <person name="Bechman K.B."/>
            <person name="Herman A."/>
            <person name="Abrahante J.E."/>
            <person name="Garbe J."/>
        </authorList>
    </citation>
    <scope>NUCLEOTIDE SEQUENCE</scope>
    <source>
        <strain evidence="4">Duluth1</strain>
        <tissue evidence="4">Whole animal</tissue>
    </source>
</reference>
<proteinExistence type="predicted"/>
<dbReference type="InterPro" id="IPR011705">
    <property type="entry name" value="BACK"/>
</dbReference>
<dbReference type="InterPro" id="IPR000210">
    <property type="entry name" value="BTB/POZ_dom"/>
</dbReference>
<evidence type="ECO:0000256" key="1">
    <source>
        <dbReference type="ARBA" id="ARBA00004496"/>
    </source>
</evidence>
<dbReference type="Pfam" id="PF08005">
    <property type="entry name" value="PHR"/>
    <property type="match status" value="1"/>
</dbReference>
<dbReference type="EMBL" id="JAIWYP010000015">
    <property type="protein sequence ID" value="KAH3699663.1"/>
    <property type="molecule type" value="Genomic_DNA"/>
</dbReference>
<dbReference type="SMART" id="SM00225">
    <property type="entry name" value="BTB"/>
    <property type="match status" value="1"/>
</dbReference>
<dbReference type="Gene3D" id="3.30.710.10">
    <property type="entry name" value="Potassium Channel Kv1.1, Chain A"/>
    <property type="match status" value="1"/>
</dbReference>
<dbReference type="InterPro" id="IPR038648">
    <property type="entry name" value="PHR_sf"/>
</dbReference>
<dbReference type="Pfam" id="PF07707">
    <property type="entry name" value="BACK"/>
    <property type="match status" value="1"/>
</dbReference>
<keyword evidence="2" id="KW-0963">Cytoplasm</keyword>
<dbReference type="PANTHER" id="PTHR45774">
    <property type="entry name" value="BTB/POZ DOMAIN-CONTAINING"/>
    <property type="match status" value="1"/>
</dbReference>
<gene>
    <name evidence="4" type="ORF">DPMN_074623</name>
</gene>
<dbReference type="SMART" id="SM00875">
    <property type="entry name" value="BACK"/>
    <property type="match status" value="1"/>
</dbReference>
<protein>
    <recommendedName>
        <fullName evidence="3">BTB domain-containing protein</fullName>
    </recommendedName>
</protein>